<evidence type="ECO:0000259" key="7">
    <source>
        <dbReference type="PROSITE" id="PS50252"/>
    </source>
</evidence>
<feature type="region of interest" description="Disordered" evidence="6">
    <location>
        <begin position="115"/>
        <end position="171"/>
    </location>
</feature>
<comment type="caution">
    <text evidence="8">The sequence shown here is derived from an EMBL/GenBank/DDBJ whole genome shotgun (WGS) entry which is preliminary data.</text>
</comment>
<reference evidence="8 9" key="1">
    <citation type="submission" date="2023-02" db="EMBL/GenBank/DDBJ databases">
        <title>LHISI_Scaffold_Assembly.</title>
        <authorList>
            <person name="Stuart O.P."/>
            <person name="Cleave R."/>
            <person name="Magrath M.J.L."/>
            <person name="Mikheyev A.S."/>
        </authorList>
    </citation>
    <scope>NUCLEOTIDE SEQUENCE [LARGE SCALE GENOMIC DNA]</scope>
    <source>
        <strain evidence="8">Daus_M_001</strain>
        <tissue evidence="8">Leg muscle</tissue>
    </source>
</reference>
<evidence type="ECO:0000313" key="9">
    <source>
        <dbReference type="Proteomes" id="UP001159363"/>
    </source>
</evidence>
<evidence type="ECO:0000256" key="1">
    <source>
        <dbReference type="ARBA" id="ARBA00023015"/>
    </source>
</evidence>
<accession>A0ABQ9G039</accession>
<dbReference type="InterPro" id="IPR046360">
    <property type="entry name" value="T-box_DNA-bd"/>
</dbReference>
<evidence type="ECO:0000256" key="3">
    <source>
        <dbReference type="ARBA" id="ARBA00023163"/>
    </source>
</evidence>
<dbReference type="SUPFAM" id="SSF49417">
    <property type="entry name" value="p53-like transcription factors"/>
    <property type="match status" value="1"/>
</dbReference>
<comment type="subcellular location">
    <subcellularLocation>
        <location evidence="5">Nucleus</location>
    </subcellularLocation>
</comment>
<keyword evidence="3" id="KW-0804">Transcription</keyword>
<evidence type="ECO:0000256" key="4">
    <source>
        <dbReference type="ARBA" id="ARBA00023242"/>
    </source>
</evidence>
<evidence type="ECO:0000256" key="2">
    <source>
        <dbReference type="ARBA" id="ARBA00023125"/>
    </source>
</evidence>
<dbReference type="Gene3D" id="2.60.40.820">
    <property type="entry name" value="Transcription factor, T-box"/>
    <property type="match status" value="1"/>
</dbReference>
<dbReference type="Proteomes" id="UP001159363">
    <property type="component" value="Chromosome 16"/>
</dbReference>
<proteinExistence type="predicted"/>
<keyword evidence="4 5" id="KW-0539">Nucleus</keyword>
<evidence type="ECO:0000313" key="8">
    <source>
        <dbReference type="EMBL" id="KAJ8865849.1"/>
    </source>
</evidence>
<name>A0ABQ9G039_9NEOP</name>
<feature type="domain" description="T-box" evidence="7">
    <location>
        <begin position="187"/>
        <end position="210"/>
    </location>
</feature>
<dbReference type="EMBL" id="JARBHB010000017">
    <property type="protein sequence ID" value="KAJ8865849.1"/>
    <property type="molecule type" value="Genomic_DNA"/>
</dbReference>
<sequence length="602" mass="64989">MDKRIVTSPLCGAAVAERLTCSPPTGFNPQLGHSPDIRTWDSCRTMPLVGGFSRGYPISHRSFIPELLHTHLASPSSALKTSLLPAVQISLLTHLLFCTPLVMTSRLVAEKLVETTPTSSSLASSSPEPSTPRAESPPEISSSTPEAAGAGAASKKSGGAASPPPAKNPALQERCNSEELRHVVCHLETKDLWDKFNDLGTEMIITKSGRWVHSRTVGNSAPVNVHTRIVYPNHMQFSQKGRGFTSVQQPMEKRRWLQYTECLGIVPDDAVGRRVYLGDLPFTPPFHSGAAPYSLQSPSSSALKSSMLGAAQISSFFTRVIISRQDILQTPVLLYSVCRRNKQGNFAVSCVNKLDSTVLCEPAPLYRGDVVVRVLASHQGEPGSIPRRVSQISALWETCRRMPLVGGFFSRISRSPPPPPPYILRSCAAPYLPRFTHISSQCLDVETRPNLFALQYSAVERLGAGWRIVYQALIGESRSYTLLAGDAILGACALGSPSTVAAGNQCAVDIDKFVNKTVDSSLEVVIDLADLSDLHAIGLEARSQFSGRAHPRSFTSISGPASIKRLEAPPAYIFFASGTAGYLLRRGFIVPVNLMGTAGDSE</sequence>
<keyword evidence="9" id="KW-1185">Reference proteome</keyword>
<evidence type="ECO:0000256" key="6">
    <source>
        <dbReference type="SAM" id="MobiDB-lite"/>
    </source>
</evidence>
<evidence type="ECO:0000256" key="5">
    <source>
        <dbReference type="PROSITE-ProRule" id="PRU00201"/>
    </source>
</evidence>
<dbReference type="InterPro" id="IPR036960">
    <property type="entry name" value="T-box_sf"/>
</dbReference>
<organism evidence="8 9">
    <name type="scientific">Dryococelus australis</name>
    <dbReference type="NCBI Taxonomy" id="614101"/>
    <lineage>
        <taxon>Eukaryota</taxon>
        <taxon>Metazoa</taxon>
        <taxon>Ecdysozoa</taxon>
        <taxon>Arthropoda</taxon>
        <taxon>Hexapoda</taxon>
        <taxon>Insecta</taxon>
        <taxon>Pterygota</taxon>
        <taxon>Neoptera</taxon>
        <taxon>Polyneoptera</taxon>
        <taxon>Phasmatodea</taxon>
        <taxon>Verophasmatodea</taxon>
        <taxon>Anareolatae</taxon>
        <taxon>Phasmatidae</taxon>
        <taxon>Eurycanthinae</taxon>
        <taxon>Dryococelus</taxon>
    </lineage>
</organism>
<protein>
    <recommendedName>
        <fullName evidence="7">T-box domain-containing protein</fullName>
    </recommendedName>
</protein>
<feature type="compositionally biased region" description="Low complexity" evidence="6">
    <location>
        <begin position="115"/>
        <end position="161"/>
    </location>
</feature>
<dbReference type="Pfam" id="PF00907">
    <property type="entry name" value="T-box"/>
    <property type="match status" value="1"/>
</dbReference>
<comment type="caution">
    <text evidence="5">Lacks conserved residue(s) required for the propagation of feature annotation.</text>
</comment>
<keyword evidence="1" id="KW-0805">Transcription regulation</keyword>
<dbReference type="InterPro" id="IPR008967">
    <property type="entry name" value="p53-like_TF_DNA-bd_sf"/>
</dbReference>
<gene>
    <name evidence="8" type="ORF">PR048_033371</name>
</gene>
<keyword evidence="2 5" id="KW-0238">DNA-binding</keyword>
<dbReference type="PROSITE" id="PS50252">
    <property type="entry name" value="TBOX_3"/>
    <property type="match status" value="1"/>
</dbReference>